<proteinExistence type="predicted"/>
<dbReference type="Pfam" id="PF12728">
    <property type="entry name" value="HTH_17"/>
    <property type="match status" value="1"/>
</dbReference>
<protein>
    <recommendedName>
        <fullName evidence="1">Helix-turn-helix domain-containing protein</fullName>
    </recommendedName>
</protein>
<comment type="caution">
    <text evidence="2">The sequence shown here is derived from an EMBL/GenBank/DDBJ whole genome shotgun (WGS) entry which is preliminary data.</text>
</comment>
<name>A0A645FYN3_9ZZZZ</name>
<dbReference type="GO" id="GO:0003677">
    <property type="term" value="F:DNA binding"/>
    <property type="evidence" value="ECO:0007669"/>
    <property type="project" value="InterPro"/>
</dbReference>
<gene>
    <name evidence="2" type="ORF">SDC9_164343</name>
</gene>
<dbReference type="SUPFAM" id="SSF46955">
    <property type="entry name" value="Putative DNA-binding domain"/>
    <property type="match status" value="1"/>
</dbReference>
<sequence length="56" mass="6518">MTVEVYTVKEIQEMLSISKNTAYRLIESRPFPVIKIGNTYRVSKEAFNKWLHAQAS</sequence>
<dbReference type="InterPro" id="IPR009061">
    <property type="entry name" value="DNA-bd_dom_put_sf"/>
</dbReference>
<reference evidence="2" key="1">
    <citation type="submission" date="2019-08" db="EMBL/GenBank/DDBJ databases">
        <authorList>
            <person name="Kucharzyk K."/>
            <person name="Murdoch R.W."/>
            <person name="Higgins S."/>
            <person name="Loffler F."/>
        </authorList>
    </citation>
    <scope>NUCLEOTIDE SEQUENCE</scope>
</reference>
<feature type="domain" description="Helix-turn-helix" evidence="1">
    <location>
        <begin position="5"/>
        <end position="54"/>
    </location>
</feature>
<dbReference type="AlphaFoldDB" id="A0A645FYN3"/>
<organism evidence="2">
    <name type="scientific">bioreactor metagenome</name>
    <dbReference type="NCBI Taxonomy" id="1076179"/>
    <lineage>
        <taxon>unclassified sequences</taxon>
        <taxon>metagenomes</taxon>
        <taxon>ecological metagenomes</taxon>
    </lineage>
</organism>
<dbReference type="NCBIfam" id="TIGR01764">
    <property type="entry name" value="excise"/>
    <property type="match status" value="1"/>
</dbReference>
<evidence type="ECO:0000259" key="1">
    <source>
        <dbReference type="Pfam" id="PF12728"/>
    </source>
</evidence>
<evidence type="ECO:0000313" key="2">
    <source>
        <dbReference type="EMBL" id="MPN16994.1"/>
    </source>
</evidence>
<dbReference type="InterPro" id="IPR041657">
    <property type="entry name" value="HTH_17"/>
</dbReference>
<dbReference type="EMBL" id="VSSQ01064017">
    <property type="protein sequence ID" value="MPN16994.1"/>
    <property type="molecule type" value="Genomic_DNA"/>
</dbReference>
<accession>A0A645FYN3</accession>
<dbReference type="InterPro" id="IPR010093">
    <property type="entry name" value="SinI_DNA-bd"/>
</dbReference>